<comment type="caution">
    <text evidence="1">The sequence shown here is derived from an EMBL/GenBank/DDBJ whole genome shotgun (WGS) entry which is preliminary data.</text>
</comment>
<protein>
    <submittedName>
        <fullName evidence="1">Uncharacterized protein</fullName>
    </submittedName>
</protein>
<dbReference type="Proteomes" id="UP000692954">
    <property type="component" value="Unassembled WGS sequence"/>
</dbReference>
<proteinExistence type="predicted"/>
<evidence type="ECO:0000313" key="1">
    <source>
        <dbReference type="EMBL" id="CAD8079396.1"/>
    </source>
</evidence>
<dbReference type="EMBL" id="CAJJDN010000039">
    <property type="protein sequence ID" value="CAD8079396.1"/>
    <property type="molecule type" value="Genomic_DNA"/>
</dbReference>
<evidence type="ECO:0000313" key="2">
    <source>
        <dbReference type="Proteomes" id="UP000692954"/>
    </source>
</evidence>
<dbReference type="Pfam" id="PF04699">
    <property type="entry name" value="P16-Arc"/>
    <property type="match status" value="1"/>
</dbReference>
<name>A0A8S1MQW9_9CILI</name>
<sequence length="150" mass="17067">MDQDKGKRQQQDYDQIATEELNKLSLSGGDLVTNVSATLLKSVQKVQNEEIKLKALSKFHQTLSKFTVQNVSAELLQKLSNDKLLIFFDYVNYSFECLSKGTKLPEMSNSYNSTFLLNVYNKMVELRGLPIIIESISQKKTLPTQIITIK</sequence>
<dbReference type="InterPro" id="IPR006789">
    <property type="entry name" value="ARPC5"/>
</dbReference>
<accession>A0A8S1MQW9</accession>
<organism evidence="1 2">
    <name type="scientific">Paramecium sonneborni</name>
    <dbReference type="NCBI Taxonomy" id="65129"/>
    <lineage>
        <taxon>Eukaryota</taxon>
        <taxon>Sar</taxon>
        <taxon>Alveolata</taxon>
        <taxon>Ciliophora</taxon>
        <taxon>Intramacronucleata</taxon>
        <taxon>Oligohymenophorea</taxon>
        <taxon>Peniculida</taxon>
        <taxon>Parameciidae</taxon>
        <taxon>Paramecium</taxon>
    </lineage>
</organism>
<dbReference type="GO" id="GO:0034314">
    <property type="term" value="P:Arp2/3 complex-mediated actin nucleation"/>
    <property type="evidence" value="ECO:0007669"/>
    <property type="project" value="InterPro"/>
</dbReference>
<keyword evidence="2" id="KW-1185">Reference proteome</keyword>
<dbReference type="GO" id="GO:0005885">
    <property type="term" value="C:Arp2/3 protein complex"/>
    <property type="evidence" value="ECO:0007669"/>
    <property type="project" value="InterPro"/>
</dbReference>
<dbReference type="AlphaFoldDB" id="A0A8S1MQW9"/>
<reference evidence="1" key="1">
    <citation type="submission" date="2021-01" db="EMBL/GenBank/DDBJ databases">
        <authorList>
            <consortium name="Genoscope - CEA"/>
            <person name="William W."/>
        </authorList>
    </citation>
    <scope>NUCLEOTIDE SEQUENCE</scope>
</reference>
<gene>
    <name evidence="1" type="ORF">PSON_ATCC_30995.1.T0390090</name>
</gene>
<dbReference type="OrthoDB" id="288521at2759"/>